<protein>
    <submittedName>
        <fullName evidence="2">Uncharacterized protein</fullName>
    </submittedName>
</protein>
<name>A0ABT0GL66_9GAMM</name>
<evidence type="ECO:0000256" key="1">
    <source>
        <dbReference type="SAM" id="SignalP"/>
    </source>
</evidence>
<proteinExistence type="predicted"/>
<keyword evidence="3" id="KW-1185">Reference proteome</keyword>
<evidence type="ECO:0000313" key="3">
    <source>
        <dbReference type="Proteomes" id="UP001431449"/>
    </source>
</evidence>
<organism evidence="2 3">
    <name type="scientific">Pseudomarimonas salicorniae</name>
    <dbReference type="NCBI Taxonomy" id="2933270"/>
    <lineage>
        <taxon>Bacteria</taxon>
        <taxon>Pseudomonadati</taxon>
        <taxon>Pseudomonadota</taxon>
        <taxon>Gammaproteobacteria</taxon>
        <taxon>Lysobacterales</taxon>
        <taxon>Lysobacteraceae</taxon>
        <taxon>Pseudomarimonas</taxon>
    </lineage>
</organism>
<accession>A0ABT0GL66</accession>
<comment type="caution">
    <text evidence="2">The sequence shown here is derived from an EMBL/GenBank/DDBJ whole genome shotgun (WGS) entry which is preliminary data.</text>
</comment>
<feature type="chain" id="PRO_5046231018" evidence="1">
    <location>
        <begin position="19"/>
        <end position="164"/>
    </location>
</feature>
<reference evidence="2" key="1">
    <citation type="submission" date="2022-04" db="EMBL/GenBank/DDBJ databases">
        <title>Lysobacter sp. CAU 1642 isolated from sea sand.</title>
        <authorList>
            <person name="Kim W."/>
        </authorList>
    </citation>
    <scope>NUCLEOTIDE SEQUENCE</scope>
    <source>
        <strain evidence="2">CAU 1642</strain>
    </source>
</reference>
<dbReference type="RefSeq" id="WP_248211116.1">
    <property type="nucleotide sequence ID" value="NZ_JALNMH010000015.1"/>
</dbReference>
<dbReference type="Proteomes" id="UP001431449">
    <property type="component" value="Unassembled WGS sequence"/>
</dbReference>
<gene>
    <name evidence="2" type="ORF">M0G41_16600</name>
</gene>
<feature type="signal peptide" evidence="1">
    <location>
        <begin position="1"/>
        <end position="18"/>
    </location>
</feature>
<dbReference type="PROSITE" id="PS51257">
    <property type="entry name" value="PROKAR_LIPOPROTEIN"/>
    <property type="match status" value="1"/>
</dbReference>
<dbReference type="EMBL" id="JALNMH010000015">
    <property type="protein sequence ID" value="MCK7595281.1"/>
    <property type="molecule type" value="Genomic_DNA"/>
</dbReference>
<evidence type="ECO:0000313" key="2">
    <source>
        <dbReference type="EMBL" id="MCK7595281.1"/>
    </source>
</evidence>
<sequence length="164" mass="17784">MKAILRSILIASAVLAVAACGKQEEAPKKAEAPQVLTAPTDGNEQNWKLYLAGVVKQNMEGIRNSPFMYYLPPSTVEGFEDQYLRQLDNVSDTIARTVLPGNMLAFGSPESARMGDLIVEAFKNADAGSFKGVKVLYIGKAEDEARVREAVEPSGADFIFVEAK</sequence>
<keyword evidence="1" id="KW-0732">Signal</keyword>